<sequence length="474" mass="52088">MGEDELILPDNEKGDAKIDAEGHLQGGREFKMYTYTSESRPNPNRVYALTIDVARACGYTDSLAFLRRVPQIVKLSCHPSERDMLIEKGRVTGNLKHRMVTMVAVRNIYKLLGAKVVKDGKWVTDDYDEEAALAKCQEFGITPGSTVHDDEVQPHSAAAPQLSGRGDAAARAANLVPFYSVGGPTTHFGGNGATPVYDAGWGSKRAKLRAMGVTEEDWMLRTAEETRRIDQQLKEYRSDRLVPLEGSDAKPWVYAVENMTESIEDEPVGGKLEAALALTEETKANVAALTPAVKEDQGGSTSLPINGHTDVEMASSNADGIERTEYGKVVVETAEDRERNASKYNWGLGSWQPGVPHTQMPHVPLHTQPTSAVRERLSHYPLLASYSDSKHKNFVQSSVTGPAARGLASVEYVFETRSHPPRQPPDGPWEVYELTPSVEKRLQDVAEAEEWERRARKKQKMAGTATAAVHTPAA</sequence>
<dbReference type="InterPro" id="IPR013933">
    <property type="entry name" value="CRC_Rsc7/Swp82"/>
</dbReference>
<dbReference type="Proteomes" id="UP001182556">
    <property type="component" value="Unassembled WGS sequence"/>
</dbReference>
<evidence type="ECO:0000256" key="1">
    <source>
        <dbReference type="SAM" id="MobiDB-lite"/>
    </source>
</evidence>
<protein>
    <submittedName>
        <fullName evidence="2">Chromatin remodelling complex Rsc7/Swp82 subunit-domain-containing protein</fullName>
    </submittedName>
</protein>
<feature type="region of interest" description="Disordered" evidence="1">
    <location>
        <begin position="449"/>
        <end position="474"/>
    </location>
</feature>
<proteinExistence type="predicted"/>
<dbReference type="Pfam" id="PF08624">
    <property type="entry name" value="CRC_subunit"/>
    <property type="match status" value="1"/>
</dbReference>
<name>A0AAD9CYD6_PAPLA</name>
<keyword evidence="3" id="KW-1185">Reference proteome</keyword>
<dbReference type="EMBL" id="JAODAN010000005">
    <property type="protein sequence ID" value="KAK1924274.1"/>
    <property type="molecule type" value="Genomic_DNA"/>
</dbReference>
<reference evidence="2" key="1">
    <citation type="submission" date="2023-02" db="EMBL/GenBank/DDBJ databases">
        <title>Identification and recombinant expression of a fungal hydrolase from Papiliotrema laurentii that hydrolyzes apple cutin and clears colloidal polyester polyurethane.</title>
        <authorList>
            <consortium name="DOE Joint Genome Institute"/>
            <person name="Roman V.A."/>
            <person name="Bojanowski C."/>
            <person name="Crable B.R."/>
            <person name="Wagner D.N."/>
            <person name="Hung C.S."/>
            <person name="Nadeau L.J."/>
            <person name="Schratz L."/>
            <person name="Haridas S."/>
            <person name="Pangilinan J."/>
            <person name="Lipzen A."/>
            <person name="Na H."/>
            <person name="Yan M."/>
            <person name="Ng V."/>
            <person name="Grigoriev I.V."/>
            <person name="Spatafora J.W."/>
            <person name="Barlow D."/>
            <person name="Biffinger J."/>
            <person name="Kelley-Loughnane N."/>
            <person name="Varaljay V.A."/>
            <person name="Crookes-Goodson W.J."/>
        </authorList>
    </citation>
    <scope>NUCLEOTIDE SEQUENCE</scope>
    <source>
        <strain evidence="2">5307AH</strain>
    </source>
</reference>
<evidence type="ECO:0000313" key="3">
    <source>
        <dbReference type="Proteomes" id="UP001182556"/>
    </source>
</evidence>
<comment type="caution">
    <text evidence="2">The sequence shown here is derived from an EMBL/GenBank/DDBJ whole genome shotgun (WGS) entry which is preliminary data.</text>
</comment>
<organism evidence="2 3">
    <name type="scientific">Papiliotrema laurentii</name>
    <name type="common">Cryptococcus laurentii</name>
    <dbReference type="NCBI Taxonomy" id="5418"/>
    <lineage>
        <taxon>Eukaryota</taxon>
        <taxon>Fungi</taxon>
        <taxon>Dikarya</taxon>
        <taxon>Basidiomycota</taxon>
        <taxon>Agaricomycotina</taxon>
        <taxon>Tremellomycetes</taxon>
        <taxon>Tremellales</taxon>
        <taxon>Rhynchogastremaceae</taxon>
        <taxon>Papiliotrema</taxon>
    </lineage>
</organism>
<dbReference type="AlphaFoldDB" id="A0AAD9CYD6"/>
<gene>
    <name evidence="2" type="ORF">DB88DRAFT_275608</name>
</gene>
<evidence type="ECO:0000313" key="2">
    <source>
        <dbReference type="EMBL" id="KAK1924274.1"/>
    </source>
</evidence>
<accession>A0AAD9CYD6</accession>